<name>A0A484F7T5_COLOR</name>
<sequence length="398" mass="45453">MVKEDLGVKDGTAYSAWTRGNFLSTSMHWQKTKNILQVVEEDLSEILLVISKWDTRERDRGRERPRWTRNDERKYRAIIGKLEGTTSRRVRDLQKLHSNIRLLKERLSDTRQEIGDDMSLRGAENIRFFTYVTVVFLPLGFAASIFSMSEAPPSEVLASMVICATVALLLTFVALANAKGLNASSKKLRAGISATTLPIKRYTLAKMTKSVVLSSPEREKQPKRGPHEIESELSWHLGLWVAYMLLELPARRVSLAFRIMKGTKQKVSVEESANVEEDSDQSTSHKDDNMNLWRKSVHVGVGILMLPACIIMFLIQLLLLNLADLTRWLWKQFEDFLNSHQSVEEHDFDEDMSWLTYPMKKLRVSSVLKEQAKQEAQRKDESSTLKSESNLAAVQIEG</sequence>
<evidence type="ECO:0000256" key="2">
    <source>
        <dbReference type="SAM" id="Phobius"/>
    </source>
</evidence>
<reference evidence="4" key="1">
    <citation type="journal article" date="2013" name="New Phytol.">
        <title>Comparative genomic and transcriptomic analyses reveal the hemibiotrophic stage shift of Colletotrichum fungi.</title>
        <authorList>
            <person name="Gan P."/>
            <person name="Ikeda K."/>
            <person name="Irieda H."/>
            <person name="Narusaka M."/>
            <person name="O'Connell R.J."/>
            <person name="Narusaka Y."/>
            <person name="Takano Y."/>
            <person name="Kubo Y."/>
            <person name="Shirasu K."/>
        </authorList>
    </citation>
    <scope>NUCLEOTIDE SEQUENCE [LARGE SCALE GENOMIC DNA]</scope>
    <source>
        <strain evidence="4">104-T / ATCC 96160 / CBS 514.97 / LARS 414 / MAFF 240422</strain>
    </source>
</reference>
<keyword evidence="2" id="KW-0472">Membrane</keyword>
<feature type="compositionally biased region" description="Basic and acidic residues" evidence="1">
    <location>
        <begin position="373"/>
        <end position="383"/>
    </location>
</feature>
<accession>A0A484F7T5</accession>
<feature type="transmembrane region" description="Helical" evidence="2">
    <location>
        <begin position="158"/>
        <end position="178"/>
    </location>
</feature>
<dbReference type="AlphaFoldDB" id="A0A484F7T5"/>
<dbReference type="Pfam" id="PF01544">
    <property type="entry name" value="CorA"/>
    <property type="match status" value="1"/>
</dbReference>
<proteinExistence type="predicted"/>
<organism evidence="3 4">
    <name type="scientific">Colletotrichum orbiculare (strain 104-T / ATCC 96160 / CBS 514.97 / LARS 414 / MAFF 240422)</name>
    <name type="common">Cucumber anthracnose fungus</name>
    <name type="synonym">Colletotrichum lagenarium</name>
    <dbReference type="NCBI Taxonomy" id="1213857"/>
    <lineage>
        <taxon>Eukaryota</taxon>
        <taxon>Fungi</taxon>
        <taxon>Dikarya</taxon>
        <taxon>Ascomycota</taxon>
        <taxon>Pezizomycotina</taxon>
        <taxon>Sordariomycetes</taxon>
        <taxon>Hypocreomycetidae</taxon>
        <taxon>Glomerellales</taxon>
        <taxon>Glomerellaceae</taxon>
        <taxon>Colletotrichum</taxon>
        <taxon>Colletotrichum orbiculare species complex</taxon>
    </lineage>
</organism>
<evidence type="ECO:0000256" key="1">
    <source>
        <dbReference type="SAM" id="MobiDB-lite"/>
    </source>
</evidence>
<feature type="region of interest" description="Disordered" evidence="1">
    <location>
        <begin position="373"/>
        <end position="398"/>
    </location>
</feature>
<evidence type="ECO:0000313" key="3">
    <source>
        <dbReference type="EMBL" id="TDZ13892.1"/>
    </source>
</evidence>
<dbReference type="InterPro" id="IPR002523">
    <property type="entry name" value="MgTranspt_CorA/ZnTranspt_ZntB"/>
</dbReference>
<comment type="caution">
    <text evidence="3">The sequence shown here is derived from an EMBL/GenBank/DDBJ whole genome shotgun (WGS) entry which is preliminary data.</text>
</comment>
<dbReference type="GO" id="GO:0046873">
    <property type="term" value="F:metal ion transmembrane transporter activity"/>
    <property type="evidence" value="ECO:0007669"/>
    <property type="project" value="InterPro"/>
</dbReference>
<dbReference type="GO" id="GO:0016020">
    <property type="term" value="C:membrane"/>
    <property type="evidence" value="ECO:0007669"/>
    <property type="project" value="InterPro"/>
</dbReference>
<protein>
    <submittedName>
        <fullName evidence="3">Uncharacterized protein</fullName>
    </submittedName>
</protein>
<reference evidence="4" key="2">
    <citation type="journal article" date="2019" name="Mol. Plant Microbe Interact.">
        <title>Genome sequence resources for four phytopathogenic fungi from the Colletotrichum orbiculare species complex.</title>
        <authorList>
            <person name="Gan P."/>
            <person name="Tsushima A."/>
            <person name="Narusaka M."/>
            <person name="Narusaka Y."/>
            <person name="Takano Y."/>
            <person name="Kubo Y."/>
            <person name="Shirasu K."/>
        </authorList>
    </citation>
    <scope>GENOME REANNOTATION</scope>
    <source>
        <strain evidence="4">104-T / ATCC 96160 / CBS 514.97 / LARS 414 / MAFF 240422</strain>
    </source>
</reference>
<feature type="transmembrane region" description="Helical" evidence="2">
    <location>
        <begin position="128"/>
        <end position="146"/>
    </location>
</feature>
<dbReference type="STRING" id="1213857.A0A484F7T5"/>
<evidence type="ECO:0000313" key="4">
    <source>
        <dbReference type="Proteomes" id="UP000014480"/>
    </source>
</evidence>
<gene>
    <name evidence="3" type="ORF">Cob_v013030</name>
</gene>
<keyword evidence="4" id="KW-1185">Reference proteome</keyword>
<keyword evidence="2" id="KW-0812">Transmembrane</keyword>
<dbReference type="Proteomes" id="UP000014480">
    <property type="component" value="Unassembled WGS sequence"/>
</dbReference>
<dbReference type="EMBL" id="AMCV02000059">
    <property type="protein sequence ID" value="TDZ13892.1"/>
    <property type="molecule type" value="Genomic_DNA"/>
</dbReference>
<dbReference type="Gene3D" id="1.20.58.340">
    <property type="entry name" value="Magnesium transport protein CorA, transmembrane region"/>
    <property type="match status" value="1"/>
</dbReference>
<dbReference type="OrthoDB" id="4812834at2759"/>
<feature type="transmembrane region" description="Helical" evidence="2">
    <location>
        <begin position="299"/>
        <end position="323"/>
    </location>
</feature>
<keyword evidence="2" id="KW-1133">Transmembrane helix</keyword>